<protein>
    <submittedName>
        <fullName evidence="2">Uncharacterized protein</fullName>
    </submittedName>
</protein>
<feature type="compositionally biased region" description="Basic and acidic residues" evidence="1">
    <location>
        <begin position="474"/>
        <end position="495"/>
    </location>
</feature>
<feature type="compositionally biased region" description="Polar residues" evidence="1">
    <location>
        <begin position="318"/>
        <end position="329"/>
    </location>
</feature>
<feature type="compositionally biased region" description="Polar residues" evidence="1">
    <location>
        <begin position="572"/>
        <end position="581"/>
    </location>
</feature>
<feature type="compositionally biased region" description="Basic and acidic residues" evidence="1">
    <location>
        <begin position="606"/>
        <end position="616"/>
    </location>
</feature>
<reference evidence="2" key="1">
    <citation type="submission" date="2013-10" db="EMBL/GenBank/DDBJ databases">
        <title>Genomic analysis of the causative agents of coccidiosis in chickens.</title>
        <authorList>
            <person name="Reid A.J."/>
            <person name="Blake D."/>
            <person name="Billington K."/>
            <person name="Browne H."/>
            <person name="Dunn M."/>
            <person name="Hung S."/>
            <person name="Kawahara F."/>
            <person name="Miranda-Saavedra D."/>
            <person name="Mourier T."/>
            <person name="Nagra H."/>
            <person name="Otto T.D."/>
            <person name="Rawlings N."/>
            <person name="Sanchez A."/>
            <person name="Sanders M."/>
            <person name="Subramaniam C."/>
            <person name="Tay Y."/>
            <person name="Dear P."/>
            <person name="Doerig C."/>
            <person name="Gruber A."/>
            <person name="Parkinson J."/>
            <person name="Shirley M."/>
            <person name="Wan K.L."/>
            <person name="Berriman M."/>
            <person name="Tomley F."/>
            <person name="Pain A."/>
        </authorList>
    </citation>
    <scope>NUCLEOTIDE SEQUENCE</scope>
    <source>
        <strain evidence="2">Houghton</strain>
    </source>
</reference>
<feature type="region of interest" description="Disordered" evidence="1">
    <location>
        <begin position="605"/>
        <end position="695"/>
    </location>
</feature>
<feature type="compositionally biased region" description="Basic and acidic residues" evidence="1">
    <location>
        <begin position="440"/>
        <end position="456"/>
    </location>
</feature>
<feature type="compositionally biased region" description="Basic and acidic residues" evidence="1">
    <location>
        <begin position="372"/>
        <end position="382"/>
    </location>
</feature>
<feature type="compositionally biased region" description="Basic and acidic residues" evidence="1">
    <location>
        <begin position="348"/>
        <end position="363"/>
    </location>
</feature>
<name>U6GCP4_EIMAC</name>
<feature type="region of interest" description="Disordered" evidence="1">
    <location>
        <begin position="299"/>
        <end position="581"/>
    </location>
</feature>
<dbReference type="EMBL" id="HG670544">
    <property type="protein sequence ID" value="CDI77088.1"/>
    <property type="molecule type" value="Genomic_DNA"/>
</dbReference>
<dbReference type="GeneID" id="25270242"/>
<feature type="compositionally biased region" description="Basic and acidic residues" evidence="1">
    <location>
        <begin position="682"/>
        <end position="692"/>
    </location>
</feature>
<evidence type="ECO:0000313" key="2">
    <source>
        <dbReference type="EMBL" id="CDI77088.1"/>
    </source>
</evidence>
<dbReference type="OMA" id="ITRMACE"/>
<dbReference type="AlphaFoldDB" id="U6GCP4"/>
<accession>U6GCP4</accession>
<keyword evidence="3" id="KW-1185">Reference proteome</keyword>
<dbReference type="Proteomes" id="UP000018050">
    <property type="component" value="Unassembled WGS sequence"/>
</dbReference>
<proteinExistence type="predicted"/>
<feature type="compositionally biased region" description="Low complexity" evidence="1">
    <location>
        <begin position="523"/>
        <end position="565"/>
    </location>
</feature>
<dbReference type="RefSeq" id="XP_013252495.1">
    <property type="nucleotide sequence ID" value="XM_013397041.1"/>
</dbReference>
<evidence type="ECO:0000256" key="1">
    <source>
        <dbReference type="SAM" id="MobiDB-lite"/>
    </source>
</evidence>
<gene>
    <name evidence="2" type="ORF">EAH_00021720</name>
</gene>
<reference evidence="2" key="2">
    <citation type="submission" date="2013-10" db="EMBL/GenBank/DDBJ databases">
        <authorList>
            <person name="Aslett M."/>
        </authorList>
    </citation>
    <scope>NUCLEOTIDE SEQUENCE</scope>
    <source>
        <strain evidence="2">Houghton</strain>
    </source>
</reference>
<feature type="compositionally biased region" description="Low complexity" evidence="1">
    <location>
        <begin position="628"/>
        <end position="648"/>
    </location>
</feature>
<organism evidence="2 3">
    <name type="scientific">Eimeria acervulina</name>
    <name type="common">Coccidian parasite</name>
    <dbReference type="NCBI Taxonomy" id="5801"/>
    <lineage>
        <taxon>Eukaryota</taxon>
        <taxon>Sar</taxon>
        <taxon>Alveolata</taxon>
        <taxon>Apicomplexa</taxon>
        <taxon>Conoidasida</taxon>
        <taxon>Coccidia</taxon>
        <taxon>Eucoccidiorida</taxon>
        <taxon>Eimeriorina</taxon>
        <taxon>Eimeriidae</taxon>
        <taxon>Eimeria</taxon>
    </lineage>
</organism>
<evidence type="ECO:0000313" key="3">
    <source>
        <dbReference type="Proteomes" id="UP000018050"/>
    </source>
</evidence>
<dbReference type="VEuPathDB" id="ToxoDB:EAH_00021720"/>
<sequence>MERDGVETQELCVQALRSVRSASDADLLATLNELEGFVPQVSGNLNLINADAAQELLYITLEAVNCLRMPVAQAALRLLNDGLPEEGLIDILACDANLALSSVDAELEEVVACLVGRLPYAVTGTYGQIIHKALHAVAPETPGSRRGAAVPAEEFDFYKQILNFEDLFKVLLRMKTFNIDIFMQWRDKTQKRTAAAAAATTPPAAAAAAASSKRRAYDAGIFKQAEAFLEGVEIACLSFNNEKDAAEFKRQFLQHYQLDQMEDYDFAFLEGVVDELREPLDAAKAEQLLKPSLLLHGCSSSSSKSGINRKNNKDKQQGDGSSSTHQQQLIMFASTKEIQEDDNLSTQEPRRRESWQERTDGKKRIFSPVRQGKAEARSDPTESCRGPSYAQAYHHPLANNDGRPRPPPPPKLSQWRRISLATTKSSDTEAFGFPLTENTLKNHDKQHQEDEARRGGETSGQTIGEQLKTGRGSKNKEAEDMQTEETHEEQTDHPRNQLLFQEEDSLNELPPLTKQLGKKTRTQTHTQQQQKQQRKQQQQQQQVQQSQHRQQPQTTQQQQQQPNQQAAADASNDYNAPILQQSPSSFKRCEIGGTGISSSACSVRVDSVDGKGDNRRRQQTPFETPISAAAAATAEATEAAEAAEAAATDARESPQKYISSPSVAASCLPLPPQNNVEAASEQSKEANAREDQTENSSLHALLHEQLQVHLQQQQPQQQQQELASNMLWQRGVETESITGLLAALKQKVQEAKLAKVEEARQT</sequence>
<dbReference type="OrthoDB" id="354869at2759"/>